<dbReference type="GO" id="GO:0006450">
    <property type="term" value="P:regulation of translational fidelity"/>
    <property type="evidence" value="ECO:0007669"/>
    <property type="project" value="InterPro"/>
</dbReference>
<dbReference type="AlphaFoldDB" id="A0A6C7EI93"/>
<proteinExistence type="inferred from homology"/>
<dbReference type="GO" id="GO:0006412">
    <property type="term" value="P:translation"/>
    <property type="evidence" value="ECO:0007669"/>
    <property type="project" value="UniProtKB-UniRule"/>
</dbReference>
<dbReference type="HAMAP" id="MF_00122">
    <property type="entry name" value="GatC"/>
    <property type="match status" value="1"/>
</dbReference>
<dbReference type="Proteomes" id="UP000011863">
    <property type="component" value="Chromosome"/>
</dbReference>
<keyword evidence="3" id="KW-1185">Reference proteome</keyword>
<dbReference type="EC" id="6.3.5.-" evidence="1"/>
<dbReference type="InterPro" id="IPR003837">
    <property type="entry name" value="GatC"/>
</dbReference>
<dbReference type="GO" id="GO:0050566">
    <property type="term" value="F:asparaginyl-tRNA synthase (glutamine-hydrolyzing) activity"/>
    <property type="evidence" value="ECO:0007669"/>
    <property type="project" value="RHEA"/>
</dbReference>
<evidence type="ECO:0000313" key="3">
    <source>
        <dbReference type="Proteomes" id="UP000011863"/>
    </source>
</evidence>
<comment type="catalytic activity">
    <reaction evidence="1">
        <text>L-aspartyl-tRNA(Asn) + L-glutamine + ATP + H2O = L-asparaginyl-tRNA(Asn) + L-glutamate + ADP + phosphate + 2 H(+)</text>
        <dbReference type="Rhea" id="RHEA:14513"/>
        <dbReference type="Rhea" id="RHEA-COMP:9674"/>
        <dbReference type="Rhea" id="RHEA-COMP:9677"/>
        <dbReference type="ChEBI" id="CHEBI:15377"/>
        <dbReference type="ChEBI" id="CHEBI:15378"/>
        <dbReference type="ChEBI" id="CHEBI:29985"/>
        <dbReference type="ChEBI" id="CHEBI:30616"/>
        <dbReference type="ChEBI" id="CHEBI:43474"/>
        <dbReference type="ChEBI" id="CHEBI:58359"/>
        <dbReference type="ChEBI" id="CHEBI:78515"/>
        <dbReference type="ChEBI" id="CHEBI:78516"/>
        <dbReference type="ChEBI" id="CHEBI:456216"/>
    </reaction>
</comment>
<comment type="catalytic activity">
    <reaction evidence="1">
        <text>L-glutamyl-tRNA(Gln) + L-glutamine + ATP + H2O = L-glutaminyl-tRNA(Gln) + L-glutamate + ADP + phosphate + H(+)</text>
        <dbReference type="Rhea" id="RHEA:17521"/>
        <dbReference type="Rhea" id="RHEA-COMP:9681"/>
        <dbReference type="Rhea" id="RHEA-COMP:9684"/>
        <dbReference type="ChEBI" id="CHEBI:15377"/>
        <dbReference type="ChEBI" id="CHEBI:15378"/>
        <dbReference type="ChEBI" id="CHEBI:29985"/>
        <dbReference type="ChEBI" id="CHEBI:30616"/>
        <dbReference type="ChEBI" id="CHEBI:43474"/>
        <dbReference type="ChEBI" id="CHEBI:58359"/>
        <dbReference type="ChEBI" id="CHEBI:78520"/>
        <dbReference type="ChEBI" id="CHEBI:78521"/>
        <dbReference type="ChEBI" id="CHEBI:456216"/>
    </reaction>
</comment>
<comment type="similarity">
    <text evidence="1">Belongs to the GatC family.</text>
</comment>
<dbReference type="RefSeq" id="WP_015442943.1">
    <property type="nucleotide sequence ID" value="NC_020520.1"/>
</dbReference>
<dbReference type="GO" id="GO:0050567">
    <property type="term" value="F:glutaminyl-tRNA synthase (glutamine-hydrolyzing) activity"/>
    <property type="evidence" value="ECO:0007669"/>
    <property type="project" value="UniProtKB-UniRule"/>
</dbReference>
<keyword evidence="2" id="KW-0808">Transferase</keyword>
<dbReference type="EMBL" id="AP012057">
    <property type="protein sequence ID" value="BAN03696.1"/>
    <property type="molecule type" value="Genomic_DNA"/>
</dbReference>
<keyword evidence="1" id="KW-0648">Protein biosynthesis</keyword>
<protein>
    <recommendedName>
        <fullName evidence="1">Aspartyl/glutamyl-tRNA(Asn/Gln) amidotransferase subunit C</fullName>
        <shortName evidence="1">Asp/Glu-ADT subunit C</shortName>
        <ecNumber evidence="1">6.3.5.-</ecNumber>
    </recommendedName>
</protein>
<dbReference type="SUPFAM" id="SSF141000">
    <property type="entry name" value="Glu-tRNAGln amidotransferase C subunit"/>
    <property type="match status" value="1"/>
</dbReference>
<dbReference type="PANTHER" id="PTHR15004">
    <property type="entry name" value="GLUTAMYL-TRNA(GLN) AMIDOTRANSFERASE SUBUNIT C, MITOCHONDRIAL"/>
    <property type="match status" value="1"/>
</dbReference>
<evidence type="ECO:0000313" key="2">
    <source>
        <dbReference type="EMBL" id="BAN03696.1"/>
    </source>
</evidence>
<dbReference type="GO" id="GO:0070681">
    <property type="term" value="P:glutaminyl-tRNAGln biosynthesis via transamidation"/>
    <property type="evidence" value="ECO:0007669"/>
    <property type="project" value="TreeGrafter"/>
</dbReference>
<dbReference type="InterPro" id="IPR036113">
    <property type="entry name" value="Asp/Glu-ADT_sf_sub_c"/>
</dbReference>
<dbReference type="PANTHER" id="PTHR15004:SF0">
    <property type="entry name" value="GLUTAMYL-TRNA(GLN) AMIDOTRANSFERASE SUBUNIT C, MITOCHONDRIAL"/>
    <property type="match status" value="1"/>
</dbReference>
<organism evidence="2 3">
    <name type="scientific">Ilumatobacter coccineus (strain NBRC 103263 / KCTC 29153 / YM16-304)</name>
    <dbReference type="NCBI Taxonomy" id="1313172"/>
    <lineage>
        <taxon>Bacteria</taxon>
        <taxon>Bacillati</taxon>
        <taxon>Actinomycetota</taxon>
        <taxon>Acidimicrobiia</taxon>
        <taxon>Acidimicrobiales</taxon>
        <taxon>Ilumatobacteraceae</taxon>
        <taxon>Ilumatobacter</taxon>
    </lineage>
</organism>
<name>A0A6C7EI93_ILUCY</name>
<sequence>MTSPEPTRITPEAVAKVASLARLTLTDDELHQATDELGAMLDHFADIDALDLDDVEPMMQPTPLANVMRDDVVGVMLDRDEVLAAAPVAEDGRFRVPPIIGLDD</sequence>
<dbReference type="NCBIfam" id="TIGR00135">
    <property type="entry name" value="gatC"/>
    <property type="match status" value="1"/>
</dbReference>
<accession>A0A6C7EI93</accession>
<keyword evidence="1" id="KW-0547">Nucleotide-binding</keyword>
<keyword evidence="1 2" id="KW-0436">Ligase</keyword>
<dbReference type="Gene3D" id="1.10.20.60">
    <property type="entry name" value="Glu-tRNAGln amidotransferase C subunit, N-terminal domain"/>
    <property type="match status" value="1"/>
</dbReference>
<dbReference type="KEGG" id="aym:YM304_33820"/>
<comment type="function">
    <text evidence="1">Allows the formation of correctly charged Asn-tRNA(Asn) or Gln-tRNA(Gln) through the transamidation of misacylated Asp-tRNA(Asn) or Glu-tRNA(Gln) in organisms which lack either or both of asparaginyl-tRNA or glutaminyl-tRNA synthetases. The reaction takes place in the presence of glutamine and ATP through an activated phospho-Asp-tRNA(Asn) or phospho-Glu-tRNA(Gln).</text>
</comment>
<comment type="subunit">
    <text evidence="1">Heterotrimer of A, B and C subunits.</text>
</comment>
<dbReference type="Pfam" id="PF02686">
    <property type="entry name" value="GatC"/>
    <property type="match status" value="1"/>
</dbReference>
<dbReference type="GO" id="GO:0016740">
    <property type="term" value="F:transferase activity"/>
    <property type="evidence" value="ECO:0007669"/>
    <property type="project" value="UniProtKB-KW"/>
</dbReference>
<dbReference type="GO" id="GO:0005524">
    <property type="term" value="F:ATP binding"/>
    <property type="evidence" value="ECO:0007669"/>
    <property type="project" value="UniProtKB-KW"/>
</dbReference>
<gene>
    <name evidence="1 2" type="primary">gatC</name>
    <name evidence="2" type="ORF">YM304_33820</name>
</gene>
<keyword evidence="1" id="KW-0067">ATP-binding</keyword>
<reference evidence="2 3" key="1">
    <citation type="journal article" date="2013" name="Int. J. Syst. Evol. Microbiol.">
        <title>Ilumatobacter nonamiense sp. nov. and Ilumatobacter coccineum sp. nov., isolated from seashore sand.</title>
        <authorList>
            <person name="Matsumoto A."/>
            <person name="Kasai H."/>
            <person name="Matsuo Y."/>
            <person name="Shizuri Y."/>
            <person name="Ichikawa N."/>
            <person name="Fujita N."/>
            <person name="Omura S."/>
            <person name="Takahashi Y."/>
        </authorList>
    </citation>
    <scope>NUCLEOTIDE SEQUENCE [LARGE SCALE GENOMIC DNA]</scope>
    <source>
        <strain evidence="3">NBRC 103263 / KCTC 29153 / YM16-304</strain>
    </source>
</reference>
<evidence type="ECO:0000256" key="1">
    <source>
        <dbReference type="HAMAP-Rule" id="MF_00122"/>
    </source>
</evidence>